<dbReference type="Proteomes" id="UP000503088">
    <property type="component" value="Chromosome"/>
</dbReference>
<dbReference type="EMBL" id="CP048104">
    <property type="protein sequence ID" value="QKG84315.1"/>
    <property type="molecule type" value="Genomic_DNA"/>
</dbReference>
<protein>
    <submittedName>
        <fullName evidence="2">Uncharacterized protein</fullName>
    </submittedName>
</protein>
<organism evidence="2 3">
    <name type="scientific">Kroppenstedtia pulmonis</name>
    <dbReference type="NCBI Taxonomy" id="1380685"/>
    <lineage>
        <taxon>Bacteria</taxon>
        <taxon>Bacillati</taxon>
        <taxon>Bacillota</taxon>
        <taxon>Bacilli</taxon>
        <taxon>Bacillales</taxon>
        <taxon>Thermoactinomycetaceae</taxon>
        <taxon>Kroppenstedtia</taxon>
    </lineage>
</organism>
<proteinExistence type="predicted"/>
<feature type="region of interest" description="Disordered" evidence="1">
    <location>
        <begin position="35"/>
        <end position="85"/>
    </location>
</feature>
<evidence type="ECO:0000313" key="2">
    <source>
        <dbReference type="EMBL" id="QKG84315.1"/>
    </source>
</evidence>
<evidence type="ECO:0000313" key="3">
    <source>
        <dbReference type="Proteomes" id="UP000503088"/>
    </source>
</evidence>
<sequence length="126" mass="14482">MRSTIKDLSDSLQRMEKIMDNTYRMFELATSLWGQRSGNRGRFPRPPLRLIRPNPGPHFSPEREEEIPQLNLPPEDGKNDGNPSLARLFDNIDMSQILKVMQSPLVQQMLNSMIQGKPTNHKVKKG</sequence>
<dbReference type="KEGG" id="kpul:GXN76_07395"/>
<keyword evidence="3" id="KW-1185">Reference proteome</keyword>
<evidence type="ECO:0000256" key="1">
    <source>
        <dbReference type="SAM" id="MobiDB-lite"/>
    </source>
</evidence>
<gene>
    <name evidence="2" type="ORF">GXN76_07395</name>
</gene>
<dbReference type="RefSeq" id="WP_173221899.1">
    <property type="nucleotide sequence ID" value="NZ_CP048104.1"/>
</dbReference>
<reference evidence="2 3" key="1">
    <citation type="submission" date="2020-01" db="EMBL/GenBank/DDBJ databases">
        <authorList>
            <person name="Gulvik C.A."/>
            <person name="Batra D.G."/>
        </authorList>
    </citation>
    <scope>NUCLEOTIDE SEQUENCE [LARGE SCALE GENOMIC DNA]</scope>
    <source>
        <strain evidence="2 3">W9323</strain>
    </source>
</reference>
<dbReference type="AlphaFoldDB" id="A0A7D4BH86"/>
<accession>A0A7D4BH86</accession>
<name>A0A7D4BH86_9BACL</name>